<feature type="region of interest" description="Disordered" evidence="3">
    <location>
        <begin position="1"/>
        <end position="41"/>
    </location>
</feature>
<dbReference type="InterPro" id="IPR036427">
    <property type="entry name" value="Bromodomain-like_sf"/>
</dbReference>
<feature type="compositionally biased region" description="Low complexity" evidence="3">
    <location>
        <begin position="31"/>
        <end position="41"/>
    </location>
</feature>
<sequence length="229" mass="25398">MPRPKRQFDCPPPGFTDEERNPNRRRRGTEAPAPAASPAASAGGGDLFRAFGRCRALLDKLLRHEDGWVFSTPVDARALGLRDYYTVIQEPMDLGTVLLRLERRRYADPHAFAADVRLTFRNAKSYNAKGDPVYESADELSEIFEAGWAPLAATLAPPPPTDAQRREKLKDELPRLPADVQRSVAAFLKVQAACLVKEELNVDVDLDKADAMTLGMLDPMVAQYLPPGR</sequence>
<dbReference type="PROSITE" id="PS50014">
    <property type="entry name" value="BROMODOMAIN_2"/>
    <property type="match status" value="1"/>
</dbReference>
<dbReference type="EMBL" id="BQKI01000004">
    <property type="protein sequence ID" value="GJM93721.1"/>
    <property type="molecule type" value="Genomic_DNA"/>
</dbReference>
<evidence type="ECO:0000259" key="4">
    <source>
        <dbReference type="PROSITE" id="PS50014"/>
    </source>
</evidence>
<reference evidence="5" key="1">
    <citation type="journal article" date="2018" name="DNA Res.">
        <title>Multiple hybrid de novo genome assembly of finger millet, an orphan allotetraploid crop.</title>
        <authorList>
            <person name="Hatakeyama M."/>
            <person name="Aluri S."/>
            <person name="Balachadran M.T."/>
            <person name="Sivarajan S.R."/>
            <person name="Patrignani A."/>
            <person name="Gruter S."/>
            <person name="Poveda L."/>
            <person name="Shimizu-Inatsugi R."/>
            <person name="Baeten J."/>
            <person name="Francoijs K.J."/>
            <person name="Nataraja K.N."/>
            <person name="Reddy Y.A.N."/>
            <person name="Phadnis S."/>
            <person name="Ravikumar R.L."/>
            <person name="Schlapbach R."/>
            <person name="Sreeman S.M."/>
            <person name="Shimizu K.K."/>
        </authorList>
    </citation>
    <scope>NUCLEOTIDE SEQUENCE</scope>
</reference>
<accession>A0AAV5C6C8</accession>
<dbReference type="SMART" id="SM00297">
    <property type="entry name" value="BROMO"/>
    <property type="match status" value="1"/>
</dbReference>
<dbReference type="Pfam" id="PF00439">
    <property type="entry name" value="Bromodomain"/>
    <property type="match status" value="1"/>
</dbReference>
<evidence type="ECO:0000256" key="2">
    <source>
        <dbReference type="PROSITE-ProRule" id="PRU00035"/>
    </source>
</evidence>
<proteinExistence type="predicted"/>
<evidence type="ECO:0000256" key="3">
    <source>
        <dbReference type="SAM" id="MobiDB-lite"/>
    </source>
</evidence>
<evidence type="ECO:0000313" key="6">
    <source>
        <dbReference type="Proteomes" id="UP001054889"/>
    </source>
</evidence>
<comment type="caution">
    <text evidence="5">The sequence shown here is derived from an EMBL/GenBank/DDBJ whole genome shotgun (WGS) entry which is preliminary data.</text>
</comment>
<dbReference type="PANTHER" id="PTHR45926">
    <property type="entry name" value="OSJNBA0053K19.4 PROTEIN"/>
    <property type="match status" value="1"/>
</dbReference>
<dbReference type="AlphaFoldDB" id="A0AAV5C6C8"/>
<dbReference type="SUPFAM" id="SSF47370">
    <property type="entry name" value="Bromodomain"/>
    <property type="match status" value="1"/>
</dbReference>
<protein>
    <recommendedName>
        <fullName evidence="4">Bromo domain-containing protein</fullName>
    </recommendedName>
</protein>
<organism evidence="5 6">
    <name type="scientific">Eleusine coracana subsp. coracana</name>
    <dbReference type="NCBI Taxonomy" id="191504"/>
    <lineage>
        <taxon>Eukaryota</taxon>
        <taxon>Viridiplantae</taxon>
        <taxon>Streptophyta</taxon>
        <taxon>Embryophyta</taxon>
        <taxon>Tracheophyta</taxon>
        <taxon>Spermatophyta</taxon>
        <taxon>Magnoliopsida</taxon>
        <taxon>Liliopsida</taxon>
        <taxon>Poales</taxon>
        <taxon>Poaceae</taxon>
        <taxon>PACMAD clade</taxon>
        <taxon>Chloridoideae</taxon>
        <taxon>Cynodonteae</taxon>
        <taxon>Eleusininae</taxon>
        <taxon>Eleusine</taxon>
    </lineage>
</organism>
<reference evidence="5" key="2">
    <citation type="submission" date="2021-12" db="EMBL/GenBank/DDBJ databases">
        <title>Resequencing data analysis of finger millet.</title>
        <authorList>
            <person name="Hatakeyama M."/>
            <person name="Aluri S."/>
            <person name="Balachadran M.T."/>
            <person name="Sivarajan S.R."/>
            <person name="Poveda L."/>
            <person name="Shimizu-Inatsugi R."/>
            <person name="Schlapbach R."/>
            <person name="Sreeman S.M."/>
            <person name="Shimizu K.K."/>
        </authorList>
    </citation>
    <scope>NUCLEOTIDE SEQUENCE</scope>
</reference>
<dbReference type="Gene3D" id="1.20.920.10">
    <property type="entry name" value="Bromodomain-like"/>
    <property type="match status" value="1"/>
</dbReference>
<dbReference type="PRINTS" id="PR00503">
    <property type="entry name" value="BROMODOMAIN"/>
</dbReference>
<dbReference type="Proteomes" id="UP001054889">
    <property type="component" value="Unassembled WGS sequence"/>
</dbReference>
<gene>
    <name evidence="5" type="primary">ga10304</name>
    <name evidence="5" type="ORF">PR202_ga10304</name>
</gene>
<name>A0AAV5C6C8_ELECO</name>
<feature type="domain" description="Bromo" evidence="4">
    <location>
        <begin position="62"/>
        <end position="134"/>
    </location>
</feature>
<evidence type="ECO:0000313" key="5">
    <source>
        <dbReference type="EMBL" id="GJM93721.1"/>
    </source>
</evidence>
<keyword evidence="1 2" id="KW-0103">Bromodomain</keyword>
<dbReference type="InterPro" id="IPR001487">
    <property type="entry name" value="Bromodomain"/>
</dbReference>
<evidence type="ECO:0000256" key="1">
    <source>
        <dbReference type="ARBA" id="ARBA00023117"/>
    </source>
</evidence>
<keyword evidence="6" id="KW-1185">Reference proteome</keyword>